<dbReference type="Pfam" id="PF00156">
    <property type="entry name" value="Pribosyltran"/>
    <property type="match status" value="1"/>
</dbReference>
<accession>A0A0G0TZD4</accession>
<dbReference type="GO" id="GO:0016757">
    <property type="term" value="F:glycosyltransferase activity"/>
    <property type="evidence" value="ECO:0007669"/>
    <property type="project" value="UniProtKB-KW"/>
</dbReference>
<keyword evidence="2" id="KW-0808">Transferase</keyword>
<reference evidence="2 3" key="1">
    <citation type="journal article" date="2015" name="Nature">
        <title>rRNA introns, odd ribosomes, and small enigmatic genomes across a large radiation of phyla.</title>
        <authorList>
            <person name="Brown C.T."/>
            <person name="Hug L.A."/>
            <person name="Thomas B.C."/>
            <person name="Sharon I."/>
            <person name="Castelle C.J."/>
            <person name="Singh A."/>
            <person name="Wilkins M.J."/>
            <person name="Williams K.H."/>
            <person name="Banfield J.F."/>
        </authorList>
    </citation>
    <scope>NUCLEOTIDE SEQUENCE [LARGE SCALE GENOMIC DNA]</scope>
</reference>
<dbReference type="InterPro" id="IPR000836">
    <property type="entry name" value="PRTase_dom"/>
</dbReference>
<dbReference type="CDD" id="cd06223">
    <property type="entry name" value="PRTases_typeI"/>
    <property type="match status" value="1"/>
</dbReference>
<evidence type="ECO:0000313" key="2">
    <source>
        <dbReference type="EMBL" id="KKR82188.1"/>
    </source>
</evidence>
<organism evidence="2 3">
    <name type="scientific">Candidatus Daviesbacteria bacterium GW2011_GWA2_40_9</name>
    <dbReference type="NCBI Taxonomy" id="1618424"/>
    <lineage>
        <taxon>Bacteria</taxon>
        <taxon>Candidatus Daviesiibacteriota</taxon>
    </lineage>
</organism>
<evidence type="ECO:0000259" key="1">
    <source>
        <dbReference type="Pfam" id="PF00156"/>
    </source>
</evidence>
<comment type="caution">
    <text evidence="2">The sequence shown here is derived from an EMBL/GenBank/DDBJ whole genome shotgun (WGS) entry which is preliminary data.</text>
</comment>
<evidence type="ECO:0000313" key="3">
    <source>
        <dbReference type="Proteomes" id="UP000034601"/>
    </source>
</evidence>
<keyword evidence="2" id="KW-0328">Glycosyltransferase</keyword>
<dbReference type="Proteomes" id="UP000034601">
    <property type="component" value="Unassembled WGS sequence"/>
</dbReference>
<gene>
    <name evidence="2" type="ORF">UU29_C0017G0024</name>
</gene>
<proteinExistence type="predicted"/>
<dbReference type="SUPFAM" id="SSF53271">
    <property type="entry name" value="PRTase-like"/>
    <property type="match status" value="1"/>
</dbReference>
<protein>
    <submittedName>
        <fullName evidence="2">Orotate phosphoribosyltransferase</fullName>
    </submittedName>
</protein>
<sequence length="209" mass="22710">MANTERVKEIFAQTGTILTDDHFLYKSGLHGSEYVNKDAVMPQTLRAFELCQMIAEMYIDRDIQTVVGPASGGITLAWGTALALSQMTGREVVGVFAEKGSDDSFFFARGHDKLIHGTRVLATEDVLTTGSSVKSVLQALQPLEVDLVSLAVLCNRGKVKPEDIGFGLRKINALLEISMSTWKPEECPMCQAGIPINKNIGHGKNLPTS</sequence>
<dbReference type="InterPro" id="IPR029057">
    <property type="entry name" value="PRTase-like"/>
</dbReference>
<dbReference type="EMBL" id="LCAB01000017">
    <property type="protein sequence ID" value="KKR82188.1"/>
    <property type="molecule type" value="Genomic_DNA"/>
</dbReference>
<dbReference type="AlphaFoldDB" id="A0A0G0TZD4"/>
<feature type="domain" description="Phosphoribosyltransferase" evidence="1">
    <location>
        <begin position="59"/>
        <end position="160"/>
    </location>
</feature>
<dbReference type="Gene3D" id="3.40.50.2020">
    <property type="match status" value="1"/>
</dbReference>
<name>A0A0G0TZD4_9BACT</name>